<dbReference type="GO" id="GO:0009279">
    <property type="term" value="C:cell outer membrane"/>
    <property type="evidence" value="ECO:0007669"/>
    <property type="project" value="UniProtKB-SubCell"/>
</dbReference>
<protein>
    <submittedName>
        <fullName evidence="7">RagB/SusD domain-containing protein</fullName>
    </submittedName>
</protein>
<dbReference type="Pfam" id="PF07980">
    <property type="entry name" value="SusD_RagB"/>
    <property type="match status" value="1"/>
</dbReference>
<proteinExistence type="inferred from homology"/>
<dbReference type="InterPro" id="IPR012944">
    <property type="entry name" value="SusD_RagB_dom"/>
</dbReference>
<dbReference type="RefSeq" id="WP_089887559.1">
    <property type="nucleotide sequence ID" value="NZ_FNGV01000003.1"/>
</dbReference>
<dbReference type="AlphaFoldDB" id="A0A1G9NIG6"/>
<dbReference type="EMBL" id="FNGV01000003">
    <property type="protein sequence ID" value="SDL85745.1"/>
    <property type="molecule type" value="Genomic_DNA"/>
</dbReference>
<evidence type="ECO:0000256" key="1">
    <source>
        <dbReference type="ARBA" id="ARBA00004442"/>
    </source>
</evidence>
<comment type="similarity">
    <text evidence="2">Belongs to the SusD family.</text>
</comment>
<sequence>MKSKIKLALLFSGMLLSWNCTDLEENVLDESLNPSTEGIDEAVAALAPVYANANNNIWRHTKYFAMQEISTDEAILPYRGGTDWGDGGKFSDLYLHAMTPGNAIMKDVWEGTTKHIARAVSAINALTPLTETNPQAVVYLAEARAMRALYNHILLDAFGLVFVKDNIDDQSVILRGSEAVDYLISELLAVEPDLSTTTAVGPGRMTKTGVWALLARLHLNAPVYRDPYGTPDFSNADMDAVIQYTNQVINSGEHALSAEYFEIFDDENHTNTELIFAIDQREDLDGHNRMAYFSMSGDFYPLPEFPSANGTDAAAITSDFYQTWVDAYGDVDPADADPRFHKDNLINEPGCVSAEDFEIDRGIYRGFLYGLQHDQGGDPFERCEGDKYVVDLVTNRRSEVGDPVFHSLEVDFTANSSHSSGYRVEKYEFSKTSDSGRNKGQADLVVLRFADMYLMRAEAMLRKGDAGAALTDVNFVRASRTARHTAPALDAMDLDILYRERGFEFYWEFQRRTDMIRFGKFEDSYTEKTNSDPQKRVFPIPQSAVDGASILDGYLVQNPGY</sequence>
<accession>A0A1G9NIG6</accession>
<keyword evidence="4" id="KW-0472">Membrane</keyword>
<dbReference type="Proteomes" id="UP000199440">
    <property type="component" value="Unassembled WGS sequence"/>
</dbReference>
<evidence type="ECO:0000313" key="7">
    <source>
        <dbReference type="EMBL" id="SDL85745.1"/>
    </source>
</evidence>
<dbReference type="Gene3D" id="1.25.40.390">
    <property type="match status" value="1"/>
</dbReference>
<evidence type="ECO:0000256" key="2">
    <source>
        <dbReference type="ARBA" id="ARBA00006275"/>
    </source>
</evidence>
<comment type="subcellular location">
    <subcellularLocation>
        <location evidence="1">Cell outer membrane</location>
    </subcellularLocation>
</comment>
<reference evidence="7 8" key="1">
    <citation type="submission" date="2016-10" db="EMBL/GenBank/DDBJ databases">
        <authorList>
            <person name="de Groot N.N."/>
        </authorList>
    </citation>
    <scope>NUCLEOTIDE SEQUENCE [LARGE SCALE GENOMIC DNA]</scope>
    <source>
        <strain evidence="7 8">DSM 19886</strain>
    </source>
</reference>
<feature type="domain" description="RagB/SusD" evidence="6">
    <location>
        <begin position="412"/>
        <end position="561"/>
    </location>
</feature>
<dbReference type="OrthoDB" id="5694214at2"/>
<evidence type="ECO:0000313" key="8">
    <source>
        <dbReference type="Proteomes" id="UP000199440"/>
    </source>
</evidence>
<gene>
    <name evidence="7" type="ORF">SAMN04488514_103175</name>
</gene>
<organism evidence="7 8">
    <name type="scientific">Kriegella aquimaris</name>
    <dbReference type="NCBI Taxonomy" id="192904"/>
    <lineage>
        <taxon>Bacteria</taxon>
        <taxon>Pseudomonadati</taxon>
        <taxon>Bacteroidota</taxon>
        <taxon>Flavobacteriia</taxon>
        <taxon>Flavobacteriales</taxon>
        <taxon>Flavobacteriaceae</taxon>
        <taxon>Kriegella</taxon>
    </lineage>
</organism>
<evidence type="ECO:0000256" key="4">
    <source>
        <dbReference type="ARBA" id="ARBA00023136"/>
    </source>
</evidence>
<dbReference type="InterPro" id="IPR011990">
    <property type="entry name" value="TPR-like_helical_dom_sf"/>
</dbReference>
<keyword evidence="3" id="KW-0732">Signal</keyword>
<keyword evidence="8" id="KW-1185">Reference proteome</keyword>
<dbReference type="STRING" id="192904.SAMN04488514_103175"/>
<evidence type="ECO:0000256" key="5">
    <source>
        <dbReference type="ARBA" id="ARBA00023237"/>
    </source>
</evidence>
<evidence type="ECO:0000259" key="6">
    <source>
        <dbReference type="Pfam" id="PF07980"/>
    </source>
</evidence>
<keyword evidence="5" id="KW-0998">Cell outer membrane</keyword>
<name>A0A1G9NIG6_9FLAO</name>
<dbReference type="SUPFAM" id="SSF48452">
    <property type="entry name" value="TPR-like"/>
    <property type="match status" value="1"/>
</dbReference>
<evidence type="ECO:0000256" key="3">
    <source>
        <dbReference type="ARBA" id="ARBA00022729"/>
    </source>
</evidence>